<dbReference type="PIRSF" id="PIRSF028235">
    <property type="entry name" value="UCP028235"/>
    <property type="match status" value="1"/>
</dbReference>
<comment type="caution">
    <text evidence="1">The sequence shown here is derived from an EMBL/GenBank/DDBJ whole genome shotgun (WGS) entry which is preliminary data.</text>
</comment>
<dbReference type="Proteomes" id="UP001180487">
    <property type="component" value="Unassembled WGS sequence"/>
</dbReference>
<dbReference type="EMBL" id="JAVDXT010000001">
    <property type="protein sequence ID" value="MDR7375521.1"/>
    <property type="molecule type" value="Genomic_DNA"/>
</dbReference>
<dbReference type="InterPro" id="IPR016877">
    <property type="entry name" value="UCP028235"/>
</dbReference>
<dbReference type="GO" id="GO:0016787">
    <property type="term" value="F:hydrolase activity"/>
    <property type="evidence" value="ECO:0007669"/>
    <property type="project" value="UniProtKB-KW"/>
</dbReference>
<gene>
    <name evidence="1" type="ORF">J2X19_000179</name>
</gene>
<dbReference type="SUPFAM" id="SSF64182">
    <property type="entry name" value="DHH phosphoesterases"/>
    <property type="match status" value="1"/>
</dbReference>
<name>A0ABU2C2G3_9BURK</name>
<keyword evidence="1" id="KW-0378">Hydrolase</keyword>
<dbReference type="Gene3D" id="3.10.310.30">
    <property type="match status" value="1"/>
</dbReference>
<dbReference type="InterPro" id="IPR038763">
    <property type="entry name" value="DHH_sf"/>
</dbReference>
<sequence length="310" mass="34709">MGTEKFRLVTRSDFDGLVCAVLLNELDMIDEIKFVHPKDMQDGKVAITERDITTNLPYVAGAHLAFDHHLSETIRNQSGLKNHVIDAKAPSAARVVYDYYGGAKAFPNITVDMMDAVDKADSAQYVRDEIMEPTGWVLLNYLMDARTGLGRFREFRISNYALMMDLIQYCRNHGIDDILALPDVKERVEIYQEHAVKAKAQIERCATVHGNLVVLDLRNEETIWATNRFMIYALYPQTNISIHVMWGVQKQNTVFATGKSILDRSSKTNVGELMLAYGGGGHHAAGTCQVENEQAAAVLQTLITKINQDG</sequence>
<reference evidence="1 2" key="1">
    <citation type="submission" date="2023-07" db="EMBL/GenBank/DDBJ databases">
        <title>Sorghum-associated microbial communities from plants grown in Nebraska, USA.</title>
        <authorList>
            <person name="Schachtman D."/>
        </authorList>
    </citation>
    <scope>NUCLEOTIDE SEQUENCE [LARGE SCALE GENOMIC DNA]</scope>
    <source>
        <strain evidence="1 2">BE313</strain>
    </source>
</reference>
<accession>A0ABU2C2G3</accession>
<organism evidence="1 2">
    <name type="scientific">Rhodoferax ferrireducens</name>
    <dbReference type="NCBI Taxonomy" id="192843"/>
    <lineage>
        <taxon>Bacteria</taxon>
        <taxon>Pseudomonadati</taxon>
        <taxon>Pseudomonadota</taxon>
        <taxon>Betaproteobacteria</taxon>
        <taxon>Burkholderiales</taxon>
        <taxon>Comamonadaceae</taxon>
        <taxon>Rhodoferax</taxon>
    </lineage>
</organism>
<proteinExistence type="predicted"/>
<protein>
    <submittedName>
        <fullName evidence="1">NanoRNase/pAp phosphatase (C-di-AMP/oligoRNAs hydrolase)</fullName>
    </submittedName>
</protein>
<keyword evidence="2" id="KW-1185">Reference proteome</keyword>
<evidence type="ECO:0000313" key="1">
    <source>
        <dbReference type="EMBL" id="MDR7375521.1"/>
    </source>
</evidence>
<evidence type="ECO:0000313" key="2">
    <source>
        <dbReference type="Proteomes" id="UP001180487"/>
    </source>
</evidence>
<dbReference type="RefSeq" id="WP_310369804.1">
    <property type="nucleotide sequence ID" value="NZ_JAVDXT010000001.1"/>
</dbReference>